<organism evidence="2 3">
    <name type="scientific">Inquilinus limosus</name>
    <dbReference type="NCBI Taxonomy" id="171674"/>
    <lineage>
        <taxon>Bacteria</taxon>
        <taxon>Pseudomonadati</taxon>
        <taxon>Pseudomonadota</taxon>
        <taxon>Alphaproteobacteria</taxon>
        <taxon>Rhodospirillales</taxon>
        <taxon>Rhodospirillaceae</taxon>
        <taxon>Inquilinus</taxon>
    </lineage>
</organism>
<protein>
    <submittedName>
        <fullName evidence="2">DNA polymerase III subunit delta</fullName>
    </submittedName>
</protein>
<dbReference type="GO" id="GO:0009360">
    <property type="term" value="C:DNA polymerase III complex"/>
    <property type="evidence" value="ECO:0007669"/>
    <property type="project" value="TreeGrafter"/>
</dbReference>
<dbReference type="PANTHER" id="PTHR11669:SF8">
    <property type="entry name" value="DNA POLYMERASE III SUBUNIT DELTA"/>
    <property type="match status" value="1"/>
</dbReference>
<comment type="caution">
    <text evidence="2">The sequence shown here is derived from an EMBL/GenBank/DDBJ whole genome shotgun (WGS) entry which is preliminary data.</text>
</comment>
<dbReference type="InterPro" id="IPR027417">
    <property type="entry name" value="P-loop_NTPase"/>
</dbReference>
<dbReference type="PANTHER" id="PTHR11669">
    <property type="entry name" value="REPLICATION FACTOR C / DNA POLYMERASE III GAMMA-TAU SUBUNIT"/>
    <property type="match status" value="1"/>
</dbReference>
<dbReference type="AlphaFoldDB" id="A0A211ZTJ4"/>
<name>A0A211ZTJ4_9PROT</name>
<accession>A0A211ZTJ4</accession>
<dbReference type="NCBIfam" id="NF005677">
    <property type="entry name" value="PRK07471.1"/>
    <property type="match status" value="1"/>
</dbReference>
<dbReference type="OrthoDB" id="9811073at2"/>
<feature type="domain" description="AAA+ ATPase" evidence="1">
    <location>
        <begin position="39"/>
        <end position="194"/>
    </location>
</feature>
<dbReference type="SMART" id="SM00382">
    <property type="entry name" value="AAA"/>
    <property type="match status" value="1"/>
</dbReference>
<gene>
    <name evidence="2" type="ORF">BWR60_03960</name>
</gene>
<dbReference type="SUPFAM" id="SSF52540">
    <property type="entry name" value="P-loop containing nucleoside triphosphate hydrolases"/>
    <property type="match status" value="1"/>
</dbReference>
<dbReference type="EMBL" id="NHON01000004">
    <property type="protein sequence ID" value="OWJ68573.1"/>
    <property type="molecule type" value="Genomic_DNA"/>
</dbReference>
<keyword evidence="3" id="KW-1185">Reference proteome</keyword>
<sequence>MRARSTVSGEFPVPRANPRLLGHEAAEAAFLDALRAGRLPHAWLITGPPGIGKATFAHRVARFLLAGAPRGAPSLEIPADHPTFRRAAAAGHADLLTIERNGGGEEEKKRRSREIPVEQIRRIEPFLRLTAAEGAWRVVIVDEAEAMNRNGANALLKILEEPPAHAVLLLTCGNPGALLPTIRSRCRLLALEPLPDATVDRLLAEHASELDPAERASLVRLAEGSIGRAASLIEDGGLGLYRDMLALLDDFPRVDFKAVHRMGDRIGPVAADSSWRLFTELLVWWMERLARAAARGIAPAEIVAGEGTVMQRVVGALDRAGGRAGGLDRWVELWDNTRRLFAQADGSNLDRKQVLLQAFIGIERACNG</sequence>
<proteinExistence type="predicted"/>
<evidence type="ECO:0000313" key="3">
    <source>
        <dbReference type="Proteomes" id="UP000196655"/>
    </source>
</evidence>
<dbReference type="Proteomes" id="UP000196655">
    <property type="component" value="Unassembled WGS sequence"/>
</dbReference>
<dbReference type="CDD" id="cd00009">
    <property type="entry name" value="AAA"/>
    <property type="match status" value="1"/>
</dbReference>
<dbReference type="Gene3D" id="3.40.50.300">
    <property type="entry name" value="P-loop containing nucleotide triphosphate hydrolases"/>
    <property type="match status" value="1"/>
</dbReference>
<dbReference type="InterPro" id="IPR003593">
    <property type="entry name" value="AAA+_ATPase"/>
</dbReference>
<evidence type="ECO:0000259" key="1">
    <source>
        <dbReference type="SMART" id="SM00382"/>
    </source>
</evidence>
<dbReference type="STRING" id="1122125.GCA_000423185_03563"/>
<dbReference type="GO" id="GO:0006261">
    <property type="term" value="P:DNA-templated DNA replication"/>
    <property type="evidence" value="ECO:0007669"/>
    <property type="project" value="TreeGrafter"/>
</dbReference>
<reference evidence="3" key="1">
    <citation type="submission" date="2017-05" db="EMBL/GenBank/DDBJ databases">
        <authorList>
            <person name="Macchi M."/>
            <person name="Festa S."/>
            <person name="Coppotelli B.M."/>
            <person name="Morelli I.S."/>
        </authorList>
    </citation>
    <scope>NUCLEOTIDE SEQUENCE [LARGE SCALE GENOMIC DNA]</scope>
    <source>
        <strain evidence="3">I</strain>
    </source>
</reference>
<dbReference type="InterPro" id="IPR050238">
    <property type="entry name" value="DNA_Rep/Repair_Clamp_Loader"/>
</dbReference>
<evidence type="ECO:0000313" key="2">
    <source>
        <dbReference type="EMBL" id="OWJ68573.1"/>
    </source>
</evidence>
<dbReference type="Pfam" id="PF13177">
    <property type="entry name" value="DNA_pol3_delta2"/>
    <property type="match status" value="1"/>
</dbReference>